<evidence type="ECO:0000313" key="1">
    <source>
        <dbReference type="EnsemblPlants" id="MELO3C018280.2.1"/>
    </source>
</evidence>
<protein>
    <submittedName>
        <fullName evidence="1">Uncharacterized protein</fullName>
    </submittedName>
</protein>
<dbReference type="EnsemblPlants" id="MELO3C018280.2.1">
    <property type="protein sequence ID" value="MELO3C018280.2.1"/>
    <property type="gene ID" value="MELO3C018280.2"/>
</dbReference>
<accession>A0A9I9DH25</accession>
<name>A0A9I9DH25_CUCME</name>
<dbReference type="AlphaFoldDB" id="A0A9I9DH25"/>
<reference evidence="1" key="1">
    <citation type="submission" date="2023-03" db="UniProtKB">
        <authorList>
            <consortium name="EnsemblPlants"/>
        </authorList>
    </citation>
    <scope>IDENTIFICATION</scope>
</reference>
<sequence length="53" mass="5883">MAARGRKLLRRKGEHTFVRQIKADDTVNFDADRSNAAMSGWICGETTNGAETK</sequence>
<proteinExistence type="predicted"/>
<organism evidence="1">
    <name type="scientific">Cucumis melo</name>
    <name type="common">Muskmelon</name>
    <dbReference type="NCBI Taxonomy" id="3656"/>
    <lineage>
        <taxon>Eukaryota</taxon>
        <taxon>Viridiplantae</taxon>
        <taxon>Streptophyta</taxon>
        <taxon>Embryophyta</taxon>
        <taxon>Tracheophyta</taxon>
        <taxon>Spermatophyta</taxon>
        <taxon>Magnoliopsida</taxon>
        <taxon>eudicotyledons</taxon>
        <taxon>Gunneridae</taxon>
        <taxon>Pentapetalae</taxon>
        <taxon>rosids</taxon>
        <taxon>fabids</taxon>
        <taxon>Cucurbitales</taxon>
        <taxon>Cucurbitaceae</taxon>
        <taxon>Benincaseae</taxon>
        <taxon>Cucumis</taxon>
    </lineage>
</organism>
<dbReference type="Gramene" id="MELO3C018280.2.1">
    <property type="protein sequence ID" value="MELO3C018280.2.1"/>
    <property type="gene ID" value="MELO3C018280.2"/>
</dbReference>